<feature type="chain" id="PRO_5002640133" evidence="2">
    <location>
        <begin position="31"/>
        <end position="112"/>
    </location>
</feature>
<evidence type="ECO:0000313" key="4">
    <source>
        <dbReference type="Proteomes" id="UP000000644"/>
    </source>
</evidence>
<reference evidence="4" key="1">
    <citation type="journal article" date="2009" name="Environ. Microbiol.">
        <title>The genome of Polaromonas naphthalenivorans strain CJ2, isolated from coal tar-contaminated sediment, reveals physiological and metabolic versatility and evolution through extensive horizontal gene transfer.</title>
        <authorList>
            <person name="Yagi J.M."/>
            <person name="Sims D."/>
            <person name="Brettin T."/>
            <person name="Bruce D."/>
            <person name="Madsen E.L."/>
        </authorList>
    </citation>
    <scope>NUCLEOTIDE SEQUENCE [LARGE SCALE GENOMIC DNA]</scope>
    <source>
        <strain evidence="4">CJ2</strain>
        <plasmid evidence="4">Plasmid pPNAP02</plasmid>
    </source>
</reference>
<sequence>MIICIHSNLRTSLARLALLAASLGAMQASAQAPATAPAQPGPAAMAEDGQPSYRSALEGYLPYKDEKIVNWKETNDIAGQIGGWRAYAKEASQGQSPDNAAKPASSTAPAKP</sequence>
<proteinExistence type="predicted"/>
<dbReference type="OrthoDB" id="7022621at2"/>
<feature type="compositionally biased region" description="Low complexity" evidence="1">
    <location>
        <begin position="100"/>
        <end position="112"/>
    </location>
</feature>
<dbReference type="eggNOG" id="ENOG5033A2G">
    <property type="taxonomic scope" value="Bacteria"/>
</dbReference>
<geneLocation type="plasmid" evidence="3 4">
    <name>pPNAP02</name>
</geneLocation>
<feature type="region of interest" description="Disordered" evidence="1">
    <location>
        <begin position="88"/>
        <end position="112"/>
    </location>
</feature>
<keyword evidence="3" id="KW-0614">Plasmid</keyword>
<feature type="signal peptide" evidence="2">
    <location>
        <begin position="1"/>
        <end position="30"/>
    </location>
</feature>
<feature type="region of interest" description="Disordered" evidence="1">
    <location>
        <begin position="30"/>
        <end position="50"/>
    </location>
</feature>
<dbReference type="AlphaFoldDB" id="A1VVZ8"/>
<evidence type="ECO:0000256" key="1">
    <source>
        <dbReference type="SAM" id="MobiDB-lite"/>
    </source>
</evidence>
<gene>
    <name evidence="3" type="ordered locus">Pnap_4554</name>
</gene>
<keyword evidence="2" id="KW-0732">Signal</keyword>
<evidence type="ECO:0000313" key="3">
    <source>
        <dbReference type="EMBL" id="ABM39826.1"/>
    </source>
</evidence>
<dbReference type="HOGENOM" id="CLU_156528_0_0_4"/>
<evidence type="ECO:0000256" key="2">
    <source>
        <dbReference type="SAM" id="SignalP"/>
    </source>
</evidence>
<protein>
    <submittedName>
        <fullName evidence="3">Uncharacterized protein</fullName>
    </submittedName>
</protein>
<accession>A1VVZ8</accession>
<dbReference type="EMBL" id="CP000531">
    <property type="protein sequence ID" value="ABM39826.1"/>
    <property type="molecule type" value="Genomic_DNA"/>
</dbReference>
<organism evidence="3 4">
    <name type="scientific">Polaromonas naphthalenivorans (strain CJ2)</name>
    <dbReference type="NCBI Taxonomy" id="365044"/>
    <lineage>
        <taxon>Bacteria</taxon>
        <taxon>Pseudomonadati</taxon>
        <taxon>Pseudomonadota</taxon>
        <taxon>Betaproteobacteria</taxon>
        <taxon>Burkholderiales</taxon>
        <taxon>Comamonadaceae</taxon>
        <taxon>Polaromonas</taxon>
    </lineage>
</organism>
<feature type="compositionally biased region" description="Low complexity" evidence="1">
    <location>
        <begin position="30"/>
        <end position="46"/>
    </location>
</feature>
<keyword evidence="4" id="KW-1185">Reference proteome</keyword>
<dbReference type="KEGG" id="pna:Pnap_4554"/>
<name>A1VVZ8_POLNA</name>
<dbReference type="Proteomes" id="UP000000644">
    <property type="component" value="Plasmid pPNAP02"/>
</dbReference>
<dbReference type="RefSeq" id="WP_011798139.1">
    <property type="nucleotide sequence ID" value="NC_008758.1"/>
</dbReference>